<dbReference type="Gene3D" id="3.90.960.10">
    <property type="entry name" value="YbaK/aminoacyl-tRNA synthetase-associated domain"/>
    <property type="match status" value="1"/>
</dbReference>
<gene>
    <name evidence="1" type="ORF">BB561_005381</name>
</gene>
<protein>
    <recommendedName>
        <fullName evidence="3">YbaK/aminoacyl-tRNA synthetase-associated domain-containing protein</fullName>
    </recommendedName>
</protein>
<keyword evidence="2" id="KW-1185">Reference proteome</keyword>
<dbReference type="STRING" id="133385.A0A2T9YAK6"/>
<proteinExistence type="predicted"/>
<dbReference type="GO" id="GO:0002161">
    <property type="term" value="F:aminoacyl-tRNA deacylase activity"/>
    <property type="evidence" value="ECO:0007669"/>
    <property type="project" value="InterPro"/>
</dbReference>
<evidence type="ECO:0000313" key="1">
    <source>
        <dbReference type="EMBL" id="PVU89378.1"/>
    </source>
</evidence>
<sequence>MTSSLLPHTNTALTTTHTLESLASSLSTIFTHPLLQQPYLEQFLRSAAEQHSLPCSSWPQRVLDVREAVQTLHILLHVRFYKVGPSYYEWSLQTRALRLCAPSTNHLCKCVIMQNKKWTPALAERLPFPKTICIIVQYSHSINTSKLADHFRLSISPPPPKSYFNFRLLHSSDAALVSGFEHNAVSCFAFKNNIPLLLSQNILSLSPPILFLGAGHPDWKIALPINSLLSSLPVSVADISTLNSLQN</sequence>
<comment type="caution">
    <text evidence="1">The sequence shown here is derived from an EMBL/GenBank/DDBJ whole genome shotgun (WGS) entry which is preliminary data.</text>
</comment>
<organism evidence="1 2">
    <name type="scientific">Smittium simulii</name>
    <dbReference type="NCBI Taxonomy" id="133385"/>
    <lineage>
        <taxon>Eukaryota</taxon>
        <taxon>Fungi</taxon>
        <taxon>Fungi incertae sedis</taxon>
        <taxon>Zoopagomycota</taxon>
        <taxon>Kickxellomycotina</taxon>
        <taxon>Harpellomycetes</taxon>
        <taxon>Harpellales</taxon>
        <taxon>Legeriomycetaceae</taxon>
        <taxon>Smittium</taxon>
    </lineage>
</organism>
<dbReference type="InterPro" id="IPR036754">
    <property type="entry name" value="YbaK/aa-tRNA-synt-asso_dom_sf"/>
</dbReference>
<dbReference type="SUPFAM" id="SSF55826">
    <property type="entry name" value="YbaK/ProRS associated domain"/>
    <property type="match status" value="1"/>
</dbReference>
<dbReference type="PANTHER" id="PTHR30411:SF4">
    <property type="entry name" value="YBAK_AMINOACYL-TRNA SYNTHETASE-ASSOCIATED DOMAIN-CONTAINING PROTEIN"/>
    <property type="match status" value="1"/>
</dbReference>
<dbReference type="Proteomes" id="UP000245383">
    <property type="component" value="Unassembled WGS sequence"/>
</dbReference>
<dbReference type="EMBL" id="MBFR01000317">
    <property type="protein sequence ID" value="PVU89378.1"/>
    <property type="molecule type" value="Genomic_DNA"/>
</dbReference>
<dbReference type="PANTHER" id="PTHR30411">
    <property type="entry name" value="CYTOPLASMIC PROTEIN"/>
    <property type="match status" value="1"/>
</dbReference>
<accession>A0A2T9YAK6</accession>
<evidence type="ECO:0008006" key="3">
    <source>
        <dbReference type="Google" id="ProtNLM"/>
    </source>
</evidence>
<dbReference type="AlphaFoldDB" id="A0A2T9YAK6"/>
<evidence type="ECO:0000313" key="2">
    <source>
        <dbReference type="Proteomes" id="UP000245383"/>
    </source>
</evidence>
<dbReference type="OrthoDB" id="1058301at2759"/>
<reference evidence="1 2" key="1">
    <citation type="journal article" date="2018" name="MBio">
        <title>Comparative Genomics Reveals the Core Gene Toolbox for the Fungus-Insect Symbiosis.</title>
        <authorList>
            <person name="Wang Y."/>
            <person name="Stata M."/>
            <person name="Wang W."/>
            <person name="Stajich J.E."/>
            <person name="White M.M."/>
            <person name="Moncalvo J.M."/>
        </authorList>
    </citation>
    <scope>NUCLEOTIDE SEQUENCE [LARGE SCALE GENOMIC DNA]</scope>
    <source>
        <strain evidence="1 2">SWE-8-4</strain>
    </source>
</reference>
<name>A0A2T9YAK6_9FUNG</name>